<keyword evidence="3" id="KW-0808">Transferase</keyword>
<dbReference type="AlphaFoldDB" id="A0A6C0ASD0"/>
<dbReference type="GO" id="GO:0016740">
    <property type="term" value="F:transferase activity"/>
    <property type="evidence" value="ECO:0007669"/>
    <property type="project" value="UniProtKB-KW"/>
</dbReference>
<dbReference type="InterPro" id="IPR050757">
    <property type="entry name" value="Collagen_mod_GT25"/>
</dbReference>
<evidence type="ECO:0000259" key="4">
    <source>
        <dbReference type="Pfam" id="PF25342"/>
    </source>
</evidence>
<evidence type="ECO:0000256" key="3">
    <source>
        <dbReference type="ARBA" id="ARBA00022679"/>
    </source>
</evidence>
<organism evidence="5">
    <name type="scientific">viral metagenome</name>
    <dbReference type="NCBI Taxonomy" id="1070528"/>
    <lineage>
        <taxon>unclassified sequences</taxon>
        <taxon>metagenomes</taxon>
        <taxon>organismal metagenomes</taxon>
    </lineage>
</organism>
<feature type="domain" description="PLOD1-3-like GT" evidence="4">
    <location>
        <begin position="6"/>
        <end position="225"/>
    </location>
</feature>
<reference evidence="5" key="1">
    <citation type="journal article" date="2020" name="Nature">
        <title>Giant virus diversity and host interactions through global metagenomics.</title>
        <authorList>
            <person name="Schulz F."/>
            <person name="Roux S."/>
            <person name="Paez-Espino D."/>
            <person name="Jungbluth S."/>
            <person name="Walsh D.A."/>
            <person name="Denef V.J."/>
            <person name="McMahon K.D."/>
            <person name="Konstantinidis K.T."/>
            <person name="Eloe-Fadrosh E.A."/>
            <person name="Kyrpides N.C."/>
            <person name="Woyke T."/>
        </authorList>
    </citation>
    <scope>NUCLEOTIDE SEQUENCE</scope>
    <source>
        <strain evidence="5">GVMAG-S-1101171-111</strain>
    </source>
</reference>
<accession>A0A6C0ASD0</accession>
<name>A0A6C0ASD0_9ZZZZ</name>
<sequence>MQNLSNFYYITVATKPHRVLNKIIETVNNNEDESIMVLGQQENRFIGWEGNQNFGVKLREVADFLKRPDLDANDIVLFTDAYDVAYLGKKSNVITRYLTFIKPIVFGSERCCNPDPHLAIQYPYQDNEFPFLNSGMFIGRVWALRKCLENYVFEDKHDDQRFWTDQFLNKHSDLIELDYENKLFLNTVDIDMRFFSQTKHNMVTYKNRNPLFVHVNGPDKRLILNFL</sequence>
<comment type="similarity">
    <text evidence="1">Belongs to the glycosyltransferase 25 family.</text>
</comment>
<proteinExistence type="inferred from homology"/>
<dbReference type="EMBL" id="MN740804">
    <property type="protein sequence ID" value="QHS82662.1"/>
    <property type="molecule type" value="Genomic_DNA"/>
</dbReference>
<dbReference type="InterPro" id="IPR057589">
    <property type="entry name" value="GT_PLOD"/>
</dbReference>
<dbReference type="Pfam" id="PF25342">
    <property type="entry name" value="GT_PLOD"/>
    <property type="match status" value="1"/>
</dbReference>
<evidence type="ECO:0000256" key="1">
    <source>
        <dbReference type="ARBA" id="ARBA00006721"/>
    </source>
</evidence>
<dbReference type="CDD" id="cd22997">
    <property type="entry name" value="GT_LH"/>
    <property type="match status" value="1"/>
</dbReference>
<dbReference type="PANTHER" id="PTHR10730:SF53">
    <property type="entry name" value="GLYCOSYLTRANSFERASE 25 FAMILY MEMBER"/>
    <property type="match status" value="1"/>
</dbReference>
<keyword evidence="2" id="KW-0328">Glycosyltransferase</keyword>
<dbReference type="PANTHER" id="PTHR10730">
    <property type="entry name" value="PROCOLLAGEN-LYSINE,2-OXOGLUTARATE 5-DIOXYGENASE/GLYCOSYLTRANSFERASE 25 FAMILY MEMBER"/>
    <property type="match status" value="1"/>
</dbReference>
<evidence type="ECO:0000256" key="2">
    <source>
        <dbReference type="ARBA" id="ARBA00022676"/>
    </source>
</evidence>
<evidence type="ECO:0000313" key="5">
    <source>
        <dbReference type="EMBL" id="QHS82662.1"/>
    </source>
</evidence>
<protein>
    <recommendedName>
        <fullName evidence="4">PLOD1-3-like GT domain-containing protein</fullName>
    </recommendedName>
</protein>